<evidence type="ECO:0000313" key="1">
    <source>
        <dbReference type="Proteomes" id="UP000694853"/>
    </source>
</evidence>
<evidence type="ECO:0000313" key="2">
    <source>
        <dbReference type="RefSeq" id="XP_027338165.1"/>
    </source>
</evidence>
<gene>
    <name evidence="2" type="primary">LOC113852113</name>
</gene>
<reference evidence="1" key="1">
    <citation type="journal article" date="2019" name="Toxins">
        <title>Detection of Abrin-Like and Prepropulchellin-Like Toxin Genes and Transcripts Using Whole Genome Sequencing and Full-Length Transcript Sequencing of Abrus precatorius.</title>
        <authorList>
            <person name="Hovde B.T."/>
            <person name="Daligault H.E."/>
            <person name="Hanschen E.R."/>
            <person name="Kunde Y.A."/>
            <person name="Johnson M.B."/>
            <person name="Starkenburg S.R."/>
            <person name="Johnson S.L."/>
        </authorList>
    </citation>
    <scope>NUCLEOTIDE SEQUENCE [LARGE SCALE GENOMIC DNA]</scope>
</reference>
<proteinExistence type="predicted"/>
<dbReference type="PANTHER" id="PTHR32108">
    <property type="entry name" value="DNA-DIRECTED RNA POLYMERASE SUBUNIT ALPHA"/>
    <property type="match status" value="1"/>
</dbReference>
<dbReference type="CDD" id="cd00303">
    <property type="entry name" value="retropepsin_like"/>
    <property type="match status" value="1"/>
</dbReference>
<dbReference type="RefSeq" id="XP_027338165.1">
    <property type="nucleotide sequence ID" value="XM_027482364.1"/>
</dbReference>
<keyword evidence="1" id="KW-1185">Reference proteome</keyword>
<protein>
    <submittedName>
        <fullName evidence="2">Uncharacterized protein LOC113852113</fullName>
    </submittedName>
</protein>
<sequence>MKPVELPYPRGYDPNAKCEYHAGGIGHSTENCRVLKFKVQDLINDKWLNFKEDNPNIRSNPLPGHGGSSVNTVEEEPAHVLKRKVKEVITPLKVVFDELCKADLIRGFVHEENICDLHPNAYHSIEDYEEFKHVLQTLMDKHLVQIGHPKEKNEVLTVDGQSSAFLKPLVIHYTKCMNTPTTNGPRPITIQVPAPFPYKDNQAVPWKYDVGVYVDNFKENQTQGVNSNTLAVSNIAGVVGMTRSGRIYTPEELRKERAKEIERSSKGKAKLGEFEDADEEKMPKIKKTVFDEEACEFLKFIRQSEYQVVEQLNRTPARISLLSLFLNSEPHRRTLLKVLNEAHVSHDITTDKFGGIVGNIVSNNYLTFADDEVPAEGMGHNKALHISVKCQDHIIARVLIDNGSSLNVIPKATLSKLLCDGSHMKPSAMIVRAFDGTRREVIGEIEIPIQIGPCTFQILFQVMDIAPGYSCLLGRPWIHSARVVPSILHQKLEFIIDNKLVIISGEEDMLVSKPSSTPYIEATEEALETSFQALEIANATYVGEGAPIVKPQLSNTSIMTAKVMLDGGCQYGYVLGQTITKAAN</sequence>
<dbReference type="AlphaFoldDB" id="A0A8B8K365"/>
<organism evidence="1 2">
    <name type="scientific">Abrus precatorius</name>
    <name type="common">Indian licorice</name>
    <name type="synonym">Glycine abrus</name>
    <dbReference type="NCBI Taxonomy" id="3816"/>
    <lineage>
        <taxon>Eukaryota</taxon>
        <taxon>Viridiplantae</taxon>
        <taxon>Streptophyta</taxon>
        <taxon>Embryophyta</taxon>
        <taxon>Tracheophyta</taxon>
        <taxon>Spermatophyta</taxon>
        <taxon>Magnoliopsida</taxon>
        <taxon>eudicotyledons</taxon>
        <taxon>Gunneridae</taxon>
        <taxon>Pentapetalae</taxon>
        <taxon>rosids</taxon>
        <taxon>fabids</taxon>
        <taxon>Fabales</taxon>
        <taxon>Fabaceae</taxon>
        <taxon>Papilionoideae</taxon>
        <taxon>50 kb inversion clade</taxon>
        <taxon>NPAAA clade</taxon>
        <taxon>indigoferoid/millettioid clade</taxon>
        <taxon>Abreae</taxon>
        <taxon>Abrus</taxon>
    </lineage>
</organism>
<dbReference type="SUPFAM" id="SSF50630">
    <property type="entry name" value="Acid proteases"/>
    <property type="match status" value="1"/>
</dbReference>
<dbReference type="GeneID" id="113852113"/>
<dbReference type="KEGG" id="aprc:113852113"/>
<name>A0A8B8K365_ABRPR</name>
<dbReference type="InterPro" id="IPR021109">
    <property type="entry name" value="Peptidase_aspartic_dom_sf"/>
</dbReference>
<dbReference type="Proteomes" id="UP000694853">
    <property type="component" value="Unplaced"/>
</dbReference>
<accession>A0A8B8K365</accession>
<dbReference type="Gene3D" id="2.40.70.10">
    <property type="entry name" value="Acid Proteases"/>
    <property type="match status" value="1"/>
</dbReference>
<dbReference type="PANTHER" id="PTHR32108:SF9">
    <property type="entry name" value="REVERSE TRANSCRIPTASE RNASE H-LIKE DOMAIN-CONTAINING PROTEIN"/>
    <property type="match status" value="1"/>
</dbReference>
<reference evidence="2" key="2">
    <citation type="submission" date="2025-08" db="UniProtKB">
        <authorList>
            <consortium name="RefSeq"/>
        </authorList>
    </citation>
    <scope>IDENTIFICATION</scope>
    <source>
        <tissue evidence="2">Young leaves</tissue>
    </source>
</reference>
<dbReference type="OrthoDB" id="1433911at2759"/>